<reference evidence="1" key="1">
    <citation type="submission" date="2024-12" db="EMBL/GenBank/DDBJ databases">
        <title>Comparative genomics and development of molecular markers within Purpureocillium lilacinum and among Purpureocillium species.</title>
        <authorList>
            <person name="Yeh Z.-Y."/>
            <person name="Ni N.-T."/>
            <person name="Lo P.-H."/>
            <person name="Mushyakhwo K."/>
            <person name="Lin C.-F."/>
            <person name="Nai Y.-S."/>
        </authorList>
    </citation>
    <scope>NUCLEOTIDE SEQUENCE</scope>
    <source>
        <strain evidence="1">NCHU-NPUST-175</strain>
    </source>
</reference>
<organism evidence="1 2">
    <name type="scientific">Purpureocillium lilacinum</name>
    <name type="common">Paecilomyces lilacinus</name>
    <dbReference type="NCBI Taxonomy" id="33203"/>
    <lineage>
        <taxon>Eukaryota</taxon>
        <taxon>Fungi</taxon>
        <taxon>Dikarya</taxon>
        <taxon>Ascomycota</taxon>
        <taxon>Pezizomycotina</taxon>
        <taxon>Sordariomycetes</taxon>
        <taxon>Hypocreomycetidae</taxon>
        <taxon>Hypocreales</taxon>
        <taxon>Ophiocordycipitaceae</taxon>
        <taxon>Purpureocillium</taxon>
    </lineage>
</organism>
<comment type="caution">
    <text evidence="1">The sequence shown here is derived from an EMBL/GenBank/DDBJ whole genome shotgun (WGS) entry which is preliminary data.</text>
</comment>
<gene>
    <name evidence="1" type="ORF">ACCO45_010427</name>
</gene>
<evidence type="ECO:0000313" key="1">
    <source>
        <dbReference type="EMBL" id="KAL3954864.1"/>
    </source>
</evidence>
<protein>
    <submittedName>
        <fullName evidence="1">Uncharacterized protein</fullName>
    </submittedName>
</protein>
<keyword evidence="2" id="KW-1185">Reference proteome</keyword>
<accession>A0ACC4DG94</accession>
<proteinExistence type="predicted"/>
<dbReference type="EMBL" id="JBGNUJ010000010">
    <property type="protein sequence ID" value="KAL3954864.1"/>
    <property type="molecule type" value="Genomic_DNA"/>
</dbReference>
<sequence length="123" mass="13328">MDKRGYDLHAQRDLSSSTDGYETSLSLASAPGRTETHAAPTTFRTSVAKSGAGSQGVESSTGLAPVTSLPNNPNYPWGGDSPIHRHENVTELNNGMARVGVDARTYAWPRWAEVVDRLRTLWS</sequence>
<dbReference type="Proteomes" id="UP001638806">
    <property type="component" value="Unassembled WGS sequence"/>
</dbReference>
<evidence type="ECO:0000313" key="2">
    <source>
        <dbReference type="Proteomes" id="UP001638806"/>
    </source>
</evidence>
<name>A0ACC4DG94_PURLI</name>